<dbReference type="InterPro" id="IPR036322">
    <property type="entry name" value="WD40_repeat_dom_sf"/>
</dbReference>
<dbReference type="SMART" id="SM00320">
    <property type="entry name" value="WD40"/>
    <property type="match status" value="9"/>
</dbReference>
<feature type="domain" description="Anaphase-promoting complex subunit 4-like WD40" evidence="4">
    <location>
        <begin position="421"/>
        <end position="502"/>
    </location>
</feature>
<keyword evidence="2" id="KW-0677">Repeat</keyword>
<feature type="repeat" description="WD" evidence="3">
    <location>
        <begin position="54"/>
        <end position="95"/>
    </location>
</feature>
<dbReference type="EMBL" id="CAJVPP010000039">
    <property type="protein sequence ID" value="CAG8436601.1"/>
    <property type="molecule type" value="Genomic_DNA"/>
</dbReference>
<dbReference type="InterPro" id="IPR015943">
    <property type="entry name" value="WD40/YVTN_repeat-like_dom_sf"/>
</dbReference>
<accession>A0A9N8YJK1</accession>
<evidence type="ECO:0000256" key="3">
    <source>
        <dbReference type="PROSITE-ProRule" id="PRU00221"/>
    </source>
</evidence>
<feature type="repeat" description="WD" evidence="3">
    <location>
        <begin position="492"/>
        <end position="523"/>
    </location>
</feature>
<dbReference type="PANTHER" id="PTHR19856">
    <property type="entry name" value="WD-REPEATCONTAINING PROTEIN WDR1"/>
    <property type="match status" value="1"/>
</dbReference>
<protein>
    <submittedName>
        <fullName evidence="5">3946_t:CDS:1</fullName>
    </submittedName>
</protein>
<dbReference type="SUPFAM" id="SSF50978">
    <property type="entry name" value="WD40 repeat-like"/>
    <property type="match status" value="2"/>
</dbReference>
<dbReference type="Gene3D" id="2.130.10.10">
    <property type="entry name" value="YVTN repeat-like/Quinoprotein amine dehydrogenase"/>
    <property type="match status" value="2"/>
</dbReference>
<dbReference type="AlphaFoldDB" id="A0A9N8YJK1"/>
<dbReference type="InterPro" id="IPR001680">
    <property type="entry name" value="WD40_rpt"/>
</dbReference>
<feature type="repeat" description="WD" evidence="3">
    <location>
        <begin position="233"/>
        <end position="274"/>
    </location>
</feature>
<feature type="repeat" description="WD" evidence="3">
    <location>
        <begin position="446"/>
        <end position="487"/>
    </location>
</feature>
<evidence type="ECO:0000313" key="6">
    <source>
        <dbReference type="Proteomes" id="UP000789375"/>
    </source>
</evidence>
<dbReference type="InterPro" id="IPR024977">
    <property type="entry name" value="Apc4-like_WD40_dom"/>
</dbReference>
<evidence type="ECO:0000256" key="1">
    <source>
        <dbReference type="ARBA" id="ARBA00022574"/>
    </source>
</evidence>
<proteinExistence type="predicted"/>
<evidence type="ECO:0000313" key="5">
    <source>
        <dbReference type="EMBL" id="CAG8436601.1"/>
    </source>
</evidence>
<gene>
    <name evidence="5" type="ORF">FMOSSE_LOCUS411</name>
</gene>
<keyword evidence="6" id="KW-1185">Reference proteome</keyword>
<dbReference type="GO" id="GO:0030042">
    <property type="term" value="P:actin filament depolymerization"/>
    <property type="evidence" value="ECO:0007669"/>
    <property type="project" value="TreeGrafter"/>
</dbReference>
<dbReference type="GO" id="GO:0051015">
    <property type="term" value="F:actin filament binding"/>
    <property type="evidence" value="ECO:0007669"/>
    <property type="project" value="TreeGrafter"/>
</dbReference>
<comment type="caution">
    <text evidence="5">The sequence shown here is derived from an EMBL/GenBank/DDBJ whole genome shotgun (WGS) entry which is preliminary data.</text>
</comment>
<keyword evidence="1 3" id="KW-0853">WD repeat</keyword>
<dbReference type="GO" id="GO:0030864">
    <property type="term" value="C:cortical actin cytoskeleton"/>
    <property type="evidence" value="ECO:0007669"/>
    <property type="project" value="TreeGrafter"/>
</dbReference>
<dbReference type="PROSITE" id="PS00678">
    <property type="entry name" value="WD_REPEATS_1"/>
    <property type="match status" value="1"/>
</dbReference>
<evidence type="ECO:0000259" key="4">
    <source>
        <dbReference type="Pfam" id="PF12894"/>
    </source>
</evidence>
<dbReference type="Pfam" id="PF00400">
    <property type="entry name" value="WD40"/>
    <property type="match status" value="3"/>
</dbReference>
<organism evidence="5 6">
    <name type="scientific">Funneliformis mosseae</name>
    <name type="common">Endomycorrhizal fungus</name>
    <name type="synonym">Glomus mosseae</name>
    <dbReference type="NCBI Taxonomy" id="27381"/>
    <lineage>
        <taxon>Eukaryota</taxon>
        <taxon>Fungi</taxon>
        <taxon>Fungi incertae sedis</taxon>
        <taxon>Mucoromycota</taxon>
        <taxon>Glomeromycotina</taxon>
        <taxon>Glomeromycetes</taxon>
        <taxon>Glomerales</taxon>
        <taxon>Glomeraceae</taxon>
        <taxon>Funneliformis</taxon>
    </lineage>
</organism>
<dbReference type="FunFam" id="2.130.10.10:FF:000102">
    <property type="entry name" value="Actin-interacting protein 1"/>
    <property type="match status" value="1"/>
</dbReference>
<sequence length="569" mass="62144">MSYSKKSIFACTPATSRGQAVQLGVDPKGENFLYTNGKTVFIRNLINPAIAREYTGHSAHTTVARYSPSGYYVASGDIYGNVRIWDAIQDENILKHEVKVINGRINDLCWDFESKRIIAVGNGKERYGHAFLFDTGSSAGEIIGHSKVINSVSIRQKRPMRAATASDDFTVVFFHGPPFKQKLTIKDHTAFVQGVEFSPDGSNFVTVGSDKKVILYDGDTGEKRIDFSEVVGKESHKGGIFAVSWSPDSKQLLTSSGDKTVKIWDVEAQKVVRTYEFPDVVDNQQIGNLWAGEFLVSLSLSGDINYLDPNSNSTSRVVKGSAISISGEGHTNQINQIAPLDGKLFSIGMDDTLRSINVETKTFSEPIVKTNAMPKGIAIKDDKIIVSTTKSIEIIKNNETIFTLDISYTPTVMGITTNGSLIAVGTDGSKMTIYKSNGEKLEEEKVITNRNAISALAFSPDGTLLAVGDAQGKINVYDTNSYEVKISQWVFHTAKVNCIAWSPDGLHAASGSLDTYIYVWSIEKPMKNIAIKGAHQVAVTGVTFLDNETISSVGHDACVKTWTIKHHQA</sequence>
<evidence type="ECO:0000256" key="2">
    <source>
        <dbReference type="ARBA" id="ARBA00022737"/>
    </source>
</evidence>
<name>A0A9N8YJK1_FUNMO</name>
<dbReference type="PROSITE" id="PS50082">
    <property type="entry name" value="WD_REPEATS_2"/>
    <property type="match status" value="5"/>
</dbReference>
<reference evidence="5" key="1">
    <citation type="submission" date="2021-06" db="EMBL/GenBank/DDBJ databases">
        <authorList>
            <person name="Kallberg Y."/>
            <person name="Tangrot J."/>
            <person name="Rosling A."/>
        </authorList>
    </citation>
    <scope>NUCLEOTIDE SEQUENCE</scope>
    <source>
        <strain evidence="5">87-6 pot B 2015</strain>
    </source>
</reference>
<dbReference type="Pfam" id="PF12894">
    <property type="entry name" value="ANAPC4_WD40"/>
    <property type="match status" value="1"/>
</dbReference>
<dbReference type="PANTHER" id="PTHR19856:SF0">
    <property type="entry name" value="WD REPEAT-CONTAINING PROTEIN 1"/>
    <property type="match status" value="1"/>
</dbReference>
<feature type="repeat" description="WD" evidence="3">
    <location>
        <begin position="185"/>
        <end position="226"/>
    </location>
</feature>
<dbReference type="PROSITE" id="PS50294">
    <property type="entry name" value="WD_REPEATS_REGION"/>
    <property type="match status" value="4"/>
</dbReference>
<dbReference type="InterPro" id="IPR019775">
    <property type="entry name" value="WD40_repeat_CS"/>
</dbReference>
<dbReference type="Proteomes" id="UP000789375">
    <property type="component" value="Unassembled WGS sequence"/>
</dbReference>